<dbReference type="AlphaFoldDB" id="A0A5K7ZWP3"/>
<organism evidence="1 2">
    <name type="scientific">Desulfosarcina ovata subsp. sediminis</name>
    <dbReference type="NCBI Taxonomy" id="885957"/>
    <lineage>
        <taxon>Bacteria</taxon>
        <taxon>Pseudomonadati</taxon>
        <taxon>Thermodesulfobacteriota</taxon>
        <taxon>Desulfobacteria</taxon>
        <taxon>Desulfobacterales</taxon>
        <taxon>Desulfosarcinaceae</taxon>
        <taxon>Desulfosarcina</taxon>
    </lineage>
</organism>
<evidence type="ECO:0008006" key="3">
    <source>
        <dbReference type="Google" id="ProtNLM"/>
    </source>
</evidence>
<evidence type="ECO:0000313" key="2">
    <source>
        <dbReference type="Proteomes" id="UP000425960"/>
    </source>
</evidence>
<accession>A0A5K7ZWP3</accession>
<proteinExistence type="predicted"/>
<sequence>MLITQVTIIDGSRKKGQYVRNAIAIEITDDGVQGNPATKIPLLRGGRAALTN</sequence>
<dbReference type="KEGG" id="dov:DSCO28_50960"/>
<gene>
    <name evidence="1" type="ORF">DSCO28_50960</name>
</gene>
<evidence type="ECO:0000313" key="1">
    <source>
        <dbReference type="EMBL" id="BBO84530.1"/>
    </source>
</evidence>
<dbReference type="EMBL" id="AP021876">
    <property type="protein sequence ID" value="BBO84530.1"/>
    <property type="molecule type" value="Genomic_DNA"/>
</dbReference>
<reference evidence="1 2" key="1">
    <citation type="submission" date="2019-11" db="EMBL/GenBank/DDBJ databases">
        <title>Comparative genomics of hydrocarbon-degrading Desulfosarcina strains.</title>
        <authorList>
            <person name="Watanabe M."/>
            <person name="Kojima H."/>
            <person name="Fukui M."/>
        </authorList>
    </citation>
    <scope>NUCLEOTIDE SEQUENCE [LARGE SCALE GENOMIC DNA]</scope>
    <source>
        <strain evidence="1 2">28bB2T</strain>
    </source>
</reference>
<name>A0A5K7ZWP3_9BACT</name>
<protein>
    <recommendedName>
        <fullName evidence="3">Enolase N-terminal domain-containing protein</fullName>
    </recommendedName>
</protein>
<dbReference type="Proteomes" id="UP000425960">
    <property type="component" value="Chromosome"/>
</dbReference>